<gene>
    <name evidence="2" type="ORF">TM49_07765</name>
</gene>
<dbReference type="HOGENOM" id="CLU_037990_4_0_5"/>
<dbReference type="AlphaFoldDB" id="A0A0D5LN83"/>
<proteinExistence type="predicted"/>
<keyword evidence="2" id="KW-0808">Transferase</keyword>
<dbReference type="KEGG" id="mey:TM49_07765"/>
<dbReference type="STRING" id="1486262.TM49_07765"/>
<sequence length="261" mass="29288">MTTANSNYSIRDEIRDYWSDRAETFDQSVGHEIFSEAERQGWQRLIKKHLGEGDGRSALDLACGTAVISHLLHDVGFSVTGLDWSDAMLARARAKAQTRGADIRFIAGDAENTLEPPESYDAITNRHLVWTLVDPPAAFGEWFSLLKPGGKVLIVDGNMGKETWVKSLQKLWARVASKQASDPVSPDMVMRLQKIRERVYFSGEMPAQAVADLLAQAGFENIVIDRKLSDIHWAQARRMPFLRGLDRMVQERFAICATKPD</sequence>
<dbReference type="PATRIC" id="fig|1486262.3.peg.1601"/>
<evidence type="ECO:0000313" key="2">
    <source>
        <dbReference type="EMBL" id="AJY45596.1"/>
    </source>
</evidence>
<dbReference type="InterPro" id="IPR029063">
    <property type="entry name" value="SAM-dependent_MTases_sf"/>
</dbReference>
<keyword evidence="3" id="KW-1185">Reference proteome</keyword>
<dbReference type="InterPro" id="IPR013216">
    <property type="entry name" value="Methyltransf_11"/>
</dbReference>
<dbReference type="PANTHER" id="PTHR42912:SF80">
    <property type="entry name" value="METHYLTRANSFERASE DOMAIN-CONTAINING PROTEIN"/>
    <property type="match status" value="1"/>
</dbReference>
<evidence type="ECO:0000313" key="3">
    <source>
        <dbReference type="Proteomes" id="UP000032611"/>
    </source>
</evidence>
<dbReference type="Pfam" id="PF08241">
    <property type="entry name" value="Methyltransf_11"/>
    <property type="match status" value="1"/>
</dbReference>
<dbReference type="Gene3D" id="3.40.50.150">
    <property type="entry name" value="Vaccinia Virus protein VP39"/>
    <property type="match status" value="1"/>
</dbReference>
<dbReference type="GO" id="GO:0008757">
    <property type="term" value="F:S-adenosylmethionine-dependent methyltransferase activity"/>
    <property type="evidence" value="ECO:0007669"/>
    <property type="project" value="InterPro"/>
</dbReference>
<feature type="domain" description="Methyltransferase type 11" evidence="1">
    <location>
        <begin position="59"/>
        <end position="154"/>
    </location>
</feature>
<name>A0A0D5LN83_MAREN</name>
<dbReference type="EMBL" id="CP010803">
    <property type="protein sequence ID" value="AJY45596.1"/>
    <property type="molecule type" value="Genomic_DNA"/>
</dbReference>
<dbReference type="PANTHER" id="PTHR42912">
    <property type="entry name" value="METHYLTRANSFERASE"/>
    <property type="match status" value="1"/>
</dbReference>
<dbReference type="SUPFAM" id="SSF53335">
    <property type="entry name" value="S-adenosyl-L-methionine-dependent methyltransferases"/>
    <property type="match status" value="1"/>
</dbReference>
<dbReference type="InterPro" id="IPR050508">
    <property type="entry name" value="Methyltransf_Superfamily"/>
</dbReference>
<evidence type="ECO:0000259" key="1">
    <source>
        <dbReference type="Pfam" id="PF08241"/>
    </source>
</evidence>
<dbReference type="RefSeq" id="WP_045680324.1">
    <property type="nucleotide sequence ID" value="NZ_CP010803.1"/>
</dbReference>
<dbReference type="CDD" id="cd02440">
    <property type="entry name" value="AdoMet_MTases"/>
    <property type="match status" value="1"/>
</dbReference>
<protein>
    <submittedName>
        <fullName evidence="2">Methyltransferase</fullName>
    </submittedName>
</protein>
<keyword evidence="2" id="KW-0489">Methyltransferase</keyword>
<dbReference type="Proteomes" id="UP000032611">
    <property type="component" value="Chromosome"/>
</dbReference>
<reference evidence="2 3" key="1">
    <citation type="journal article" date="2015" name="Genome Announc.">
        <title>Complete genome sequence of Martelella endophytica YC6887, which has antifungal activity associated with a halophyte.</title>
        <authorList>
            <person name="Khan A."/>
            <person name="Khan H."/>
            <person name="Chung E.J."/>
            <person name="Hossain M.T."/>
            <person name="Chung Y.R."/>
        </authorList>
    </citation>
    <scope>NUCLEOTIDE SEQUENCE [LARGE SCALE GENOMIC DNA]</scope>
    <source>
        <strain evidence="2">YC6887</strain>
    </source>
</reference>
<accession>A0A0D5LN83</accession>
<dbReference type="OrthoDB" id="21342at2"/>
<dbReference type="GO" id="GO:0032259">
    <property type="term" value="P:methylation"/>
    <property type="evidence" value="ECO:0007669"/>
    <property type="project" value="UniProtKB-KW"/>
</dbReference>
<organism evidence="2 3">
    <name type="scientific">Martelella endophytica</name>
    <dbReference type="NCBI Taxonomy" id="1486262"/>
    <lineage>
        <taxon>Bacteria</taxon>
        <taxon>Pseudomonadati</taxon>
        <taxon>Pseudomonadota</taxon>
        <taxon>Alphaproteobacteria</taxon>
        <taxon>Hyphomicrobiales</taxon>
        <taxon>Aurantimonadaceae</taxon>
        <taxon>Martelella</taxon>
    </lineage>
</organism>